<evidence type="ECO:0000313" key="2">
    <source>
        <dbReference type="Proteomes" id="UP000219338"/>
    </source>
</evidence>
<organism evidence="1 2">
    <name type="scientific">Armillaria ostoyae</name>
    <name type="common">Armillaria root rot fungus</name>
    <dbReference type="NCBI Taxonomy" id="47428"/>
    <lineage>
        <taxon>Eukaryota</taxon>
        <taxon>Fungi</taxon>
        <taxon>Dikarya</taxon>
        <taxon>Basidiomycota</taxon>
        <taxon>Agaricomycotina</taxon>
        <taxon>Agaricomycetes</taxon>
        <taxon>Agaricomycetidae</taxon>
        <taxon>Agaricales</taxon>
        <taxon>Marasmiineae</taxon>
        <taxon>Physalacriaceae</taxon>
        <taxon>Armillaria</taxon>
    </lineage>
</organism>
<accession>A0A284QS92</accession>
<dbReference type="AlphaFoldDB" id="A0A284QS92"/>
<dbReference type="Proteomes" id="UP000219338">
    <property type="component" value="Unassembled WGS sequence"/>
</dbReference>
<evidence type="ECO:0000313" key="1">
    <source>
        <dbReference type="EMBL" id="SJK99340.1"/>
    </source>
</evidence>
<dbReference type="EMBL" id="FUEG01000002">
    <property type="protein sequence ID" value="SJK99340.1"/>
    <property type="molecule type" value="Genomic_DNA"/>
</dbReference>
<gene>
    <name evidence="1" type="ORF">ARMOST_02633</name>
</gene>
<protein>
    <submittedName>
        <fullName evidence="1">Uncharacterized protein</fullName>
    </submittedName>
</protein>
<name>A0A284QS92_ARMOS</name>
<sequence>MIAGQQHLYIKRSLEIRALMRWGDVLACSLDELCISPLNGEHSLLYKMSLAAAKRIFGYLYEARHHRAPSHLSLTLFRAKQALLYDGTSALIKSVKFGHALVSPVFLTRHNSHLQVYAPSDLFVMTSGASSRRANKVFSCSTMSLGDQIYGFWGDGL</sequence>
<keyword evidence="2" id="KW-1185">Reference proteome</keyword>
<reference evidence="2" key="1">
    <citation type="journal article" date="2017" name="Nat. Ecol. Evol.">
        <title>Genome expansion and lineage-specific genetic innovations in the forest pathogenic fungi Armillaria.</title>
        <authorList>
            <person name="Sipos G."/>
            <person name="Prasanna A.N."/>
            <person name="Walter M.C."/>
            <person name="O'Connor E."/>
            <person name="Balint B."/>
            <person name="Krizsan K."/>
            <person name="Kiss B."/>
            <person name="Hess J."/>
            <person name="Varga T."/>
            <person name="Slot J."/>
            <person name="Riley R."/>
            <person name="Boka B."/>
            <person name="Rigling D."/>
            <person name="Barry K."/>
            <person name="Lee J."/>
            <person name="Mihaltcheva S."/>
            <person name="LaButti K."/>
            <person name="Lipzen A."/>
            <person name="Waldron R."/>
            <person name="Moloney N.M."/>
            <person name="Sperisen C."/>
            <person name="Kredics L."/>
            <person name="Vagvoelgyi C."/>
            <person name="Patrignani A."/>
            <person name="Fitzpatrick D."/>
            <person name="Nagy I."/>
            <person name="Doyle S."/>
            <person name="Anderson J.B."/>
            <person name="Grigoriev I.V."/>
            <person name="Gueldener U."/>
            <person name="Muensterkoetter M."/>
            <person name="Nagy L.G."/>
        </authorList>
    </citation>
    <scope>NUCLEOTIDE SEQUENCE [LARGE SCALE GENOMIC DNA]</scope>
    <source>
        <strain evidence="2">C18/9</strain>
    </source>
</reference>
<proteinExistence type="predicted"/>